<dbReference type="PANTHER" id="PTHR43377">
    <property type="entry name" value="BILIVERDIN REDUCTASE A"/>
    <property type="match status" value="1"/>
</dbReference>
<feature type="domain" description="Gfo/Idh/MocA-like oxidoreductase C-terminal" evidence="3">
    <location>
        <begin position="150"/>
        <end position="344"/>
    </location>
</feature>
<evidence type="ECO:0000256" key="1">
    <source>
        <dbReference type="ARBA" id="ARBA00010928"/>
    </source>
</evidence>
<dbReference type="AlphaFoldDB" id="A0A0M1P8B1"/>
<sequence>MQLYRQGGRTLKTLTAVLLGAGSRGRYIYGPYAEKFPNELKFVAVAEPDDERRQRFAEIHQIAEEHVYNSWEKAFEQGKIADVMIICTLDRMHYIPAMKAMELGYHVMLEKPMSPNVQECIELEQASLKHKRLLVVTHVLRYSPFWSGIKRCIEDGELGAIGTIQLTENVGYHHMVHSYVRGNWRNSEETSPMILAKSCHDLDLISWLMDEPCTAVSSFGSLLHFKAENAPEGATDRCIDGCEAERECAFSAIKMYLEQPADHWARYMTHDLSQEGIIGALKEGPFGRCVYRCDNNVVDHQVVNMEFASGANANFIMSGLTQSGTRRVQIMGTQGEIIGDMDKGSFTLYRYATGEEIEIKCSVQGDGHGGGDERMMSSFLNNVHKFDRNPSQGLTSATASLQSHLIAFASERSRLQQGRSIKLTEMYEKESAGV</sequence>
<feature type="domain" description="Gfo/Idh/MocA-like oxidoreductase N-terminal" evidence="2">
    <location>
        <begin position="16"/>
        <end position="138"/>
    </location>
</feature>
<evidence type="ECO:0000313" key="4">
    <source>
        <dbReference type="EMBL" id="KOR90723.1"/>
    </source>
</evidence>
<dbReference type="Pfam" id="PF02894">
    <property type="entry name" value="GFO_IDH_MocA_C"/>
    <property type="match status" value="1"/>
</dbReference>
<evidence type="ECO:0000313" key="5">
    <source>
        <dbReference type="Proteomes" id="UP000036932"/>
    </source>
</evidence>
<dbReference type="InterPro" id="IPR000683">
    <property type="entry name" value="Gfo/Idh/MocA-like_OxRdtase_N"/>
</dbReference>
<name>A0A0M1P8B1_9BACL</name>
<comment type="similarity">
    <text evidence="1">Belongs to the Gfo/Idh/MocA family.</text>
</comment>
<dbReference type="EMBL" id="LIUT01000001">
    <property type="protein sequence ID" value="KOR90723.1"/>
    <property type="molecule type" value="Genomic_DNA"/>
</dbReference>
<proteinExistence type="inferred from homology"/>
<keyword evidence="5" id="KW-1185">Reference proteome</keyword>
<comment type="caution">
    <text evidence="4">The sequence shown here is derived from an EMBL/GenBank/DDBJ whole genome shotgun (WGS) entry which is preliminary data.</text>
</comment>
<dbReference type="InterPro" id="IPR036291">
    <property type="entry name" value="NAD(P)-bd_dom_sf"/>
</dbReference>
<gene>
    <name evidence="4" type="ORF">AM231_10325</name>
</gene>
<dbReference type="Proteomes" id="UP000036932">
    <property type="component" value="Unassembled WGS sequence"/>
</dbReference>
<dbReference type="InterPro" id="IPR051450">
    <property type="entry name" value="Gfo/Idh/MocA_Oxidoreductases"/>
</dbReference>
<dbReference type="SUPFAM" id="SSF51735">
    <property type="entry name" value="NAD(P)-binding Rossmann-fold domains"/>
    <property type="match status" value="1"/>
</dbReference>
<reference evidence="5" key="1">
    <citation type="submission" date="2015-08" db="EMBL/GenBank/DDBJ databases">
        <title>Genome sequencing project for genomic taxonomy and phylogenomics of Bacillus-like bacteria.</title>
        <authorList>
            <person name="Liu B."/>
            <person name="Wang J."/>
            <person name="Zhu Y."/>
            <person name="Liu G."/>
            <person name="Chen Q."/>
            <person name="Chen Z."/>
            <person name="Lan J."/>
            <person name="Che J."/>
            <person name="Ge C."/>
            <person name="Shi H."/>
            <person name="Pan Z."/>
            <person name="Liu X."/>
        </authorList>
    </citation>
    <scope>NUCLEOTIDE SEQUENCE [LARGE SCALE GENOMIC DNA]</scope>
    <source>
        <strain evidence="5">FJAT-22460</strain>
    </source>
</reference>
<organism evidence="4 5">
    <name type="scientific">Paenibacillus solani</name>
    <dbReference type="NCBI Taxonomy" id="1705565"/>
    <lineage>
        <taxon>Bacteria</taxon>
        <taxon>Bacillati</taxon>
        <taxon>Bacillota</taxon>
        <taxon>Bacilli</taxon>
        <taxon>Bacillales</taxon>
        <taxon>Paenibacillaceae</taxon>
        <taxon>Paenibacillus</taxon>
    </lineage>
</organism>
<dbReference type="PATRIC" id="fig|1705565.3.peg.4054"/>
<dbReference type="InterPro" id="IPR004104">
    <property type="entry name" value="Gfo/Idh/MocA-like_OxRdtase_C"/>
</dbReference>
<dbReference type="PANTHER" id="PTHR43377:SF2">
    <property type="entry name" value="BINDING ROSSMANN FOLD OXIDOREDUCTASE, PUTATIVE (AFU_ORTHOLOGUE AFUA_4G00560)-RELATED"/>
    <property type="match status" value="1"/>
</dbReference>
<dbReference type="GO" id="GO:0000166">
    <property type="term" value="F:nucleotide binding"/>
    <property type="evidence" value="ECO:0007669"/>
    <property type="project" value="InterPro"/>
</dbReference>
<dbReference type="Gene3D" id="3.30.360.10">
    <property type="entry name" value="Dihydrodipicolinate Reductase, domain 2"/>
    <property type="match status" value="1"/>
</dbReference>
<protein>
    <submittedName>
        <fullName evidence="4">Oxidoreductase</fullName>
    </submittedName>
</protein>
<evidence type="ECO:0000259" key="2">
    <source>
        <dbReference type="Pfam" id="PF01408"/>
    </source>
</evidence>
<accession>A0A0M1P8B1</accession>
<evidence type="ECO:0000259" key="3">
    <source>
        <dbReference type="Pfam" id="PF02894"/>
    </source>
</evidence>
<dbReference type="SUPFAM" id="SSF55347">
    <property type="entry name" value="Glyceraldehyde-3-phosphate dehydrogenase-like, C-terminal domain"/>
    <property type="match status" value="1"/>
</dbReference>
<dbReference type="Gene3D" id="3.40.50.720">
    <property type="entry name" value="NAD(P)-binding Rossmann-like Domain"/>
    <property type="match status" value="1"/>
</dbReference>
<dbReference type="Pfam" id="PF01408">
    <property type="entry name" value="GFO_IDH_MocA"/>
    <property type="match status" value="1"/>
</dbReference>